<sequence length="294" mass="34376">MDKLFNALNHWSSMLISHAGKILLLNSVILGTLIYWYSAFILPKTLVLKINSVCSNIYWGDKHDLRHIHWLNWARFTKPRDAGDVGIKEILSRNKALFLKWFWKLKEGTSCWSIWARCYLLRGGDPWKLDCIWESLAVPKDWVICWTAYLKRLATIDLLQHRGFAFVNMCVLCCSDCESHEHLFFACPYASSVSSSVLAWFGLTRRPWSLSRELEWVISHCKTRRSIHRAFRAALLGTVYHVWRERNSRVRNGDARDGKTILNQNLKSLMIGIKLKTIEFRHKTLVLIENKQNL</sequence>
<dbReference type="Pfam" id="PF13966">
    <property type="entry name" value="zf-RVT"/>
    <property type="match status" value="1"/>
</dbReference>
<reference evidence="3" key="1">
    <citation type="submission" date="2024-03" db="EMBL/GenBank/DDBJ databases">
        <title>WGS assembly of Saponaria officinalis var. Norfolk2.</title>
        <authorList>
            <person name="Jenkins J."/>
            <person name="Shu S."/>
            <person name="Grimwood J."/>
            <person name="Barry K."/>
            <person name="Goodstein D."/>
            <person name="Schmutz J."/>
            <person name="Leebens-Mack J."/>
            <person name="Osbourn A."/>
        </authorList>
    </citation>
    <scope>NUCLEOTIDE SEQUENCE [LARGE SCALE GENOMIC DNA]</scope>
    <source>
        <strain evidence="3">JIC</strain>
    </source>
</reference>
<dbReference type="PANTHER" id="PTHR33116:SF78">
    <property type="entry name" value="OS12G0587133 PROTEIN"/>
    <property type="match status" value="1"/>
</dbReference>
<protein>
    <recommendedName>
        <fullName evidence="2">Reverse transcriptase zinc-binding domain-containing protein</fullName>
    </recommendedName>
</protein>
<dbReference type="AlphaFoldDB" id="A0AAW1HYJ5"/>
<keyword evidence="1" id="KW-1133">Transmembrane helix</keyword>
<evidence type="ECO:0000313" key="4">
    <source>
        <dbReference type="Proteomes" id="UP001443914"/>
    </source>
</evidence>
<feature type="domain" description="Reverse transcriptase zinc-binding" evidence="2">
    <location>
        <begin position="126"/>
        <end position="192"/>
    </location>
</feature>
<evidence type="ECO:0000313" key="3">
    <source>
        <dbReference type="EMBL" id="KAK9682102.1"/>
    </source>
</evidence>
<dbReference type="EMBL" id="JBDFQZ010000010">
    <property type="protein sequence ID" value="KAK9682102.1"/>
    <property type="molecule type" value="Genomic_DNA"/>
</dbReference>
<gene>
    <name evidence="3" type="ORF">RND81_10G050500</name>
</gene>
<evidence type="ECO:0000256" key="1">
    <source>
        <dbReference type="SAM" id="Phobius"/>
    </source>
</evidence>
<comment type="caution">
    <text evidence="3">The sequence shown here is derived from an EMBL/GenBank/DDBJ whole genome shotgun (WGS) entry which is preliminary data.</text>
</comment>
<evidence type="ECO:0000259" key="2">
    <source>
        <dbReference type="Pfam" id="PF13966"/>
    </source>
</evidence>
<dbReference type="PANTHER" id="PTHR33116">
    <property type="entry name" value="REVERSE TRANSCRIPTASE ZINC-BINDING DOMAIN-CONTAINING PROTEIN-RELATED-RELATED"/>
    <property type="match status" value="1"/>
</dbReference>
<dbReference type="Proteomes" id="UP001443914">
    <property type="component" value="Unassembled WGS sequence"/>
</dbReference>
<accession>A0AAW1HYJ5</accession>
<keyword evidence="1" id="KW-0472">Membrane</keyword>
<dbReference type="InterPro" id="IPR026960">
    <property type="entry name" value="RVT-Znf"/>
</dbReference>
<name>A0AAW1HYJ5_SAPOF</name>
<organism evidence="3 4">
    <name type="scientific">Saponaria officinalis</name>
    <name type="common">Common soapwort</name>
    <name type="synonym">Lychnis saponaria</name>
    <dbReference type="NCBI Taxonomy" id="3572"/>
    <lineage>
        <taxon>Eukaryota</taxon>
        <taxon>Viridiplantae</taxon>
        <taxon>Streptophyta</taxon>
        <taxon>Embryophyta</taxon>
        <taxon>Tracheophyta</taxon>
        <taxon>Spermatophyta</taxon>
        <taxon>Magnoliopsida</taxon>
        <taxon>eudicotyledons</taxon>
        <taxon>Gunneridae</taxon>
        <taxon>Pentapetalae</taxon>
        <taxon>Caryophyllales</taxon>
        <taxon>Caryophyllaceae</taxon>
        <taxon>Caryophylleae</taxon>
        <taxon>Saponaria</taxon>
    </lineage>
</organism>
<proteinExistence type="predicted"/>
<keyword evidence="4" id="KW-1185">Reference proteome</keyword>
<feature type="transmembrane region" description="Helical" evidence="1">
    <location>
        <begin position="22"/>
        <end position="42"/>
    </location>
</feature>
<keyword evidence="1" id="KW-0812">Transmembrane</keyword>